<organism evidence="5 6">
    <name type="scientific">Ceratopteris richardii</name>
    <name type="common">Triangle waterfern</name>
    <dbReference type="NCBI Taxonomy" id="49495"/>
    <lineage>
        <taxon>Eukaryota</taxon>
        <taxon>Viridiplantae</taxon>
        <taxon>Streptophyta</taxon>
        <taxon>Embryophyta</taxon>
        <taxon>Tracheophyta</taxon>
        <taxon>Polypodiopsida</taxon>
        <taxon>Polypodiidae</taxon>
        <taxon>Polypodiales</taxon>
        <taxon>Pteridineae</taxon>
        <taxon>Pteridaceae</taxon>
        <taxon>Parkerioideae</taxon>
        <taxon>Ceratopteris</taxon>
    </lineage>
</organism>
<keyword evidence="3" id="KW-0443">Lipid metabolism</keyword>
<name>A0A8T2TBH6_CERRI</name>
<evidence type="ECO:0000256" key="4">
    <source>
        <dbReference type="SAM" id="SignalP"/>
    </source>
</evidence>
<accession>A0A8T2TBH6</accession>
<dbReference type="OrthoDB" id="1600564at2759"/>
<keyword evidence="2" id="KW-0378">Hydrolase</keyword>
<evidence type="ECO:0008006" key="7">
    <source>
        <dbReference type="Google" id="ProtNLM"/>
    </source>
</evidence>
<dbReference type="Pfam" id="PF00657">
    <property type="entry name" value="Lipase_GDSL"/>
    <property type="match status" value="1"/>
</dbReference>
<dbReference type="PANTHER" id="PTHR46020:SF4">
    <property type="entry name" value="OS04G0650200 PROTEIN"/>
    <property type="match status" value="1"/>
</dbReference>
<reference evidence="5" key="1">
    <citation type="submission" date="2021-08" db="EMBL/GenBank/DDBJ databases">
        <title>WGS assembly of Ceratopteris richardii.</title>
        <authorList>
            <person name="Marchant D.B."/>
            <person name="Chen G."/>
            <person name="Jenkins J."/>
            <person name="Shu S."/>
            <person name="Leebens-Mack J."/>
            <person name="Grimwood J."/>
            <person name="Schmutz J."/>
            <person name="Soltis P."/>
            <person name="Soltis D."/>
            <person name="Chen Z.-H."/>
        </authorList>
    </citation>
    <scope>NUCLEOTIDE SEQUENCE</scope>
    <source>
        <strain evidence="5">Whitten #5841</strain>
        <tissue evidence="5">Leaf</tissue>
    </source>
</reference>
<protein>
    <recommendedName>
        <fullName evidence="7">GDSL esterase/lipase</fullName>
    </recommendedName>
</protein>
<dbReference type="InterPro" id="IPR036514">
    <property type="entry name" value="SGNH_hydro_sf"/>
</dbReference>
<dbReference type="Gene3D" id="3.40.50.1110">
    <property type="entry name" value="SGNH hydrolase"/>
    <property type="match status" value="1"/>
</dbReference>
<dbReference type="InterPro" id="IPR001087">
    <property type="entry name" value="GDSL"/>
</dbReference>
<dbReference type="OMA" id="PCCETFT"/>
<dbReference type="AlphaFoldDB" id="A0A8T2TBH6"/>
<evidence type="ECO:0000256" key="3">
    <source>
        <dbReference type="ARBA" id="ARBA00023098"/>
    </source>
</evidence>
<comment type="caution">
    <text evidence="5">The sequence shown here is derived from an EMBL/GenBank/DDBJ whole genome shotgun (WGS) entry which is preliminary data.</text>
</comment>
<comment type="similarity">
    <text evidence="1">Belongs to the 'GDSL' lipolytic enzyme family.</text>
</comment>
<keyword evidence="4" id="KW-0732">Signal</keyword>
<evidence type="ECO:0000256" key="1">
    <source>
        <dbReference type="ARBA" id="ARBA00008668"/>
    </source>
</evidence>
<dbReference type="GO" id="GO:0006629">
    <property type="term" value="P:lipid metabolic process"/>
    <property type="evidence" value="ECO:0007669"/>
    <property type="project" value="UniProtKB-KW"/>
</dbReference>
<evidence type="ECO:0000313" key="6">
    <source>
        <dbReference type="Proteomes" id="UP000825935"/>
    </source>
</evidence>
<keyword evidence="6" id="KW-1185">Reference proteome</keyword>
<dbReference type="EMBL" id="CM035419">
    <property type="protein sequence ID" value="KAH7415505.1"/>
    <property type="molecule type" value="Genomic_DNA"/>
</dbReference>
<dbReference type="PANTHER" id="PTHR46020">
    <property type="entry name" value="OSJNBB0059K02.9 PROTEIN"/>
    <property type="match status" value="1"/>
</dbReference>
<proteinExistence type="inferred from homology"/>
<feature type="chain" id="PRO_5035820149" description="GDSL esterase/lipase" evidence="4">
    <location>
        <begin position="23"/>
        <end position="350"/>
    </location>
</feature>
<evidence type="ECO:0000256" key="2">
    <source>
        <dbReference type="ARBA" id="ARBA00022801"/>
    </source>
</evidence>
<dbReference type="GO" id="GO:0016788">
    <property type="term" value="F:hydrolase activity, acting on ester bonds"/>
    <property type="evidence" value="ECO:0007669"/>
    <property type="project" value="InterPro"/>
</dbReference>
<dbReference type="SUPFAM" id="SSF52266">
    <property type="entry name" value="SGNH hydrolase"/>
    <property type="match status" value="1"/>
</dbReference>
<gene>
    <name evidence="5" type="ORF">KP509_14G049000</name>
</gene>
<evidence type="ECO:0000313" key="5">
    <source>
        <dbReference type="EMBL" id="KAH7415505.1"/>
    </source>
</evidence>
<feature type="signal peptide" evidence="4">
    <location>
        <begin position="1"/>
        <end position="22"/>
    </location>
</feature>
<sequence>MSRNRLITFLLLAAFTSNSLFCAYGLTTRNGMKKWEPVYVFGDSYADTGNHDPHSMNASINTPWRTPYGSTWPGQPSGRYSNGRLLTDFYVSSVGEKNPALYRSLAFDCNVTQYDEARTASVRSMLRKGRGISFAFGGSGVFDTLNPLVYNVSTQIDQLRSTIEAGFVTAEEIASSSVLFVVAGNDYEAYLTEHPDLNGIQGFIAQVVEQISTDIAALANLGFKKFSVTNLPPLGCVPYISMANNYTSCVDNVNQLCLLHNSLLEAQISILQSKFVDASFKLLDLYSSMLAVVKDGSFTLAPCCQGSCGDVNENGVPQYTMCSDVTKTLFWDNHHPTNDGWQLITKKLLA</sequence>
<dbReference type="Proteomes" id="UP000825935">
    <property type="component" value="Chromosome 14"/>
</dbReference>